<evidence type="ECO:0000313" key="12">
    <source>
        <dbReference type="EMBL" id="KAK5978398.1"/>
    </source>
</evidence>
<evidence type="ECO:0000256" key="11">
    <source>
        <dbReference type="SAM" id="MobiDB-lite"/>
    </source>
</evidence>
<dbReference type="PANTHER" id="PTHR11214:SF3">
    <property type="entry name" value="BETA-1,3-GALACTOSYLTRANSFERASE 6"/>
    <property type="match status" value="1"/>
</dbReference>
<evidence type="ECO:0000256" key="9">
    <source>
        <dbReference type="ARBA" id="ARBA00023136"/>
    </source>
</evidence>
<keyword evidence="13" id="KW-1185">Reference proteome</keyword>
<evidence type="ECO:0000256" key="2">
    <source>
        <dbReference type="ARBA" id="ARBA00008661"/>
    </source>
</evidence>
<proteinExistence type="inferred from homology"/>
<sequence length="141" mass="16068">ATATVSLFQNGTTKNGTRQLSDPPKVILSPAYNYCHGNQYLVAVFTRVSEPSVRQSFRDTYGRLGEKYNFTVLFPAGLSEDKNINKAVEEEMRKFGDILQTDFIDSYNNLTLKVFDQCYCWFMLKHKCTQSSVSLVMARIV</sequence>
<protein>
    <recommendedName>
        <fullName evidence="10">Hexosyltransferase</fullName>
        <ecNumber evidence="10">2.4.1.-</ecNumber>
    </recommendedName>
</protein>
<organism evidence="12 13">
    <name type="scientific">Trichostrongylus colubriformis</name>
    <name type="common">Black scour worm</name>
    <dbReference type="NCBI Taxonomy" id="6319"/>
    <lineage>
        <taxon>Eukaryota</taxon>
        <taxon>Metazoa</taxon>
        <taxon>Ecdysozoa</taxon>
        <taxon>Nematoda</taxon>
        <taxon>Chromadorea</taxon>
        <taxon>Rhabditida</taxon>
        <taxon>Rhabditina</taxon>
        <taxon>Rhabditomorpha</taxon>
        <taxon>Strongyloidea</taxon>
        <taxon>Trichostrongylidae</taxon>
        <taxon>Trichostrongylus</taxon>
    </lineage>
</organism>
<keyword evidence="5" id="KW-0812">Transmembrane</keyword>
<gene>
    <name evidence="12" type="ORF">GCK32_021883</name>
</gene>
<evidence type="ECO:0000256" key="7">
    <source>
        <dbReference type="ARBA" id="ARBA00022989"/>
    </source>
</evidence>
<keyword evidence="4" id="KW-0808">Transferase</keyword>
<keyword evidence="9" id="KW-0472">Membrane</keyword>
<evidence type="ECO:0000256" key="5">
    <source>
        <dbReference type="ARBA" id="ARBA00022692"/>
    </source>
</evidence>
<keyword evidence="7" id="KW-1133">Transmembrane helix</keyword>
<dbReference type="AlphaFoldDB" id="A0AAN8G7G3"/>
<evidence type="ECO:0000256" key="8">
    <source>
        <dbReference type="ARBA" id="ARBA00023034"/>
    </source>
</evidence>
<dbReference type="InterPro" id="IPR002659">
    <property type="entry name" value="Glyco_trans_31"/>
</dbReference>
<name>A0AAN8G7G3_TRICO</name>
<dbReference type="EC" id="2.4.1.-" evidence="10"/>
<keyword evidence="3 10" id="KW-0328">Glycosyltransferase</keyword>
<dbReference type="GO" id="GO:0016758">
    <property type="term" value="F:hexosyltransferase activity"/>
    <property type="evidence" value="ECO:0007669"/>
    <property type="project" value="InterPro"/>
</dbReference>
<evidence type="ECO:0000256" key="1">
    <source>
        <dbReference type="ARBA" id="ARBA00004323"/>
    </source>
</evidence>
<evidence type="ECO:0000256" key="4">
    <source>
        <dbReference type="ARBA" id="ARBA00022679"/>
    </source>
</evidence>
<dbReference type="PANTHER" id="PTHR11214">
    <property type="entry name" value="BETA-1,3-N-ACETYLGLUCOSAMINYLTRANSFERASE"/>
    <property type="match status" value="1"/>
</dbReference>
<comment type="subcellular location">
    <subcellularLocation>
        <location evidence="1 10">Golgi apparatus membrane</location>
        <topology evidence="1 10">Single-pass type II membrane protein</topology>
    </subcellularLocation>
</comment>
<feature type="region of interest" description="Disordered" evidence="11">
    <location>
        <begin position="1"/>
        <end position="20"/>
    </location>
</feature>
<evidence type="ECO:0000256" key="3">
    <source>
        <dbReference type="ARBA" id="ARBA00022676"/>
    </source>
</evidence>
<keyword evidence="6" id="KW-0735">Signal-anchor</keyword>
<accession>A0AAN8G7G3</accession>
<comment type="caution">
    <text evidence="12">The sequence shown here is derived from an EMBL/GenBank/DDBJ whole genome shotgun (WGS) entry which is preliminary data.</text>
</comment>
<keyword evidence="8 10" id="KW-0333">Golgi apparatus</keyword>
<dbReference type="Pfam" id="PF01762">
    <property type="entry name" value="Galactosyl_T"/>
    <property type="match status" value="1"/>
</dbReference>
<dbReference type="GO" id="GO:0000139">
    <property type="term" value="C:Golgi membrane"/>
    <property type="evidence" value="ECO:0007669"/>
    <property type="project" value="UniProtKB-SubCell"/>
</dbReference>
<evidence type="ECO:0000313" key="13">
    <source>
        <dbReference type="Proteomes" id="UP001331761"/>
    </source>
</evidence>
<dbReference type="GO" id="GO:0006493">
    <property type="term" value="P:protein O-linked glycosylation"/>
    <property type="evidence" value="ECO:0007669"/>
    <property type="project" value="TreeGrafter"/>
</dbReference>
<reference evidence="12 13" key="1">
    <citation type="submission" date="2019-10" db="EMBL/GenBank/DDBJ databases">
        <title>Assembly and Annotation for the nematode Trichostrongylus colubriformis.</title>
        <authorList>
            <person name="Martin J."/>
        </authorList>
    </citation>
    <scope>NUCLEOTIDE SEQUENCE [LARGE SCALE GENOMIC DNA]</scope>
    <source>
        <strain evidence="12">G859</strain>
        <tissue evidence="12">Whole worm</tissue>
    </source>
</reference>
<evidence type="ECO:0000256" key="10">
    <source>
        <dbReference type="RuleBase" id="RU363063"/>
    </source>
</evidence>
<comment type="similarity">
    <text evidence="2 10">Belongs to the glycosyltransferase 31 family.</text>
</comment>
<dbReference type="EMBL" id="WIXE01009483">
    <property type="protein sequence ID" value="KAK5978398.1"/>
    <property type="molecule type" value="Genomic_DNA"/>
</dbReference>
<feature type="non-terminal residue" evidence="12">
    <location>
        <position position="1"/>
    </location>
</feature>
<dbReference type="Proteomes" id="UP001331761">
    <property type="component" value="Unassembled WGS sequence"/>
</dbReference>
<evidence type="ECO:0000256" key="6">
    <source>
        <dbReference type="ARBA" id="ARBA00022968"/>
    </source>
</evidence>